<dbReference type="PANTHER" id="PTHR10174:SF208">
    <property type="entry name" value="CRAL-TRIO DOMAIN-CONTAINING PROTEIN DDB_G0278031"/>
    <property type="match status" value="1"/>
</dbReference>
<dbReference type="PANTHER" id="PTHR10174">
    <property type="entry name" value="ALPHA-TOCOPHEROL TRANSFER PROTEIN-RELATED"/>
    <property type="match status" value="1"/>
</dbReference>
<feature type="domain" description="CRAL-TRIO" evidence="1">
    <location>
        <begin position="57"/>
        <end position="221"/>
    </location>
</feature>
<reference evidence="2 3" key="1">
    <citation type="journal article" date="2018" name="Gigascience">
        <title>Genomes of trombidid mites reveal novel predicted allergens and laterally-transferred genes associated with secondary metabolism.</title>
        <authorList>
            <person name="Dong X."/>
            <person name="Chaisiri K."/>
            <person name="Xia D."/>
            <person name="Armstrong S.D."/>
            <person name="Fang Y."/>
            <person name="Donnelly M.J."/>
            <person name="Kadowaki T."/>
            <person name="McGarry J.W."/>
            <person name="Darby A.C."/>
            <person name="Makepeace B.L."/>
        </authorList>
    </citation>
    <scope>NUCLEOTIDE SEQUENCE [LARGE SCALE GENOMIC DNA]</scope>
    <source>
        <strain evidence="2">UoL-UT</strain>
    </source>
</reference>
<dbReference type="CDD" id="cd00170">
    <property type="entry name" value="SEC14"/>
    <property type="match status" value="1"/>
</dbReference>
<evidence type="ECO:0000313" key="3">
    <source>
        <dbReference type="Proteomes" id="UP000288716"/>
    </source>
</evidence>
<dbReference type="STRING" id="299467.A0A443S2L8"/>
<dbReference type="SMART" id="SM00516">
    <property type="entry name" value="SEC14"/>
    <property type="match status" value="1"/>
</dbReference>
<dbReference type="PRINTS" id="PR00180">
    <property type="entry name" value="CRETINALDHBP"/>
</dbReference>
<keyword evidence="3" id="KW-1185">Reference proteome</keyword>
<dbReference type="VEuPathDB" id="VectorBase:LDEU010252"/>
<evidence type="ECO:0000259" key="1">
    <source>
        <dbReference type="PROSITE" id="PS50191"/>
    </source>
</evidence>
<organism evidence="2 3">
    <name type="scientific">Leptotrombidium deliense</name>
    <dbReference type="NCBI Taxonomy" id="299467"/>
    <lineage>
        <taxon>Eukaryota</taxon>
        <taxon>Metazoa</taxon>
        <taxon>Ecdysozoa</taxon>
        <taxon>Arthropoda</taxon>
        <taxon>Chelicerata</taxon>
        <taxon>Arachnida</taxon>
        <taxon>Acari</taxon>
        <taxon>Acariformes</taxon>
        <taxon>Trombidiformes</taxon>
        <taxon>Prostigmata</taxon>
        <taxon>Anystina</taxon>
        <taxon>Parasitengona</taxon>
        <taxon>Trombiculoidea</taxon>
        <taxon>Trombiculidae</taxon>
        <taxon>Leptotrombidium</taxon>
    </lineage>
</organism>
<sequence>MKLFLSFKESIKSNNDVSDKLLLKFLRINNYSLENAVQHFHRYQDARKRQAELFEVSEKLKKVYESGSVTVTQTRTSKGELVLLTRPGLWDPLQYSYHTFINAICVIVQWETEDEGVQRNGIVNLIDCTGFGFKHITHFGPLQAKLLGDLITKILPVKCNAIHMVNVSKFAKIAYNLTNPFLDTRLRENIHFHGNNYDELQQFIDLQVIPHEFGGQCEYSGGSALCEKLLKNSLD</sequence>
<evidence type="ECO:0000313" key="2">
    <source>
        <dbReference type="EMBL" id="RWS21788.1"/>
    </source>
</evidence>
<dbReference type="Gene3D" id="3.40.525.10">
    <property type="entry name" value="CRAL-TRIO lipid binding domain"/>
    <property type="match status" value="1"/>
</dbReference>
<dbReference type="OrthoDB" id="16405at2759"/>
<dbReference type="GO" id="GO:1902936">
    <property type="term" value="F:phosphatidylinositol bisphosphate binding"/>
    <property type="evidence" value="ECO:0007669"/>
    <property type="project" value="TreeGrafter"/>
</dbReference>
<dbReference type="Pfam" id="PF00650">
    <property type="entry name" value="CRAL_TRIO"/>
    <property type="match status" value="1"/>
</dbReference>
<dbReference type="InterPro" id="IPR001251">
    <property type="entry name" value="CRAL-TRIO_dom"/>
</dbReference>
<gene>
    <name evidence="2" type="ORF">B4U80_11774</name>
</gene>
<protein>
    <submittedName>
        <fullName evidence="2">Alpha-tocopherol transfer protein-like protein</fullName>
    </submittedName>
</protein>
<accession>A0A443S2L8</accession>
<dbReference type="InterPro" id="IPR036865">
    <property type="entry name" value="CRAL-TRIO_dom_sf"/>
</dbReference>
<dbReference type="SUPFAM" id="SSF52087">
    <property type="entry name" value="CRAL/TRIO domain"/>
    <property type="match status" value="1"/>
</dbReference>
<dbReference type="PROSITE" id="PS50191">
    <property type="entry name" value="CRAL_TRIO"/>
    <property type="match status" value="1"/>
</dbReference>
<proteinExistence type="predicted"/>
<dbReference type="AlphaFoldDB" id="A0A443S2L8"/>
<name>A0A443S2L8_9ACAR</name>
<dbReference type="Proteomes" id="UP000288716">
    <property type="component" value="Unassembled WGS sequence"/>
</dbReference>
<dbReference type="GO" id="GO:0016020">
    <property type="term" value="C:membrane"/>
    <property type="evidence" value="ECO:0007669"/>
    <property type="project" value="TreeGrafter"/>
</dbReference>
<dbReference type="InterPro" id="IPR036273">
    <property type="entry name" value="CRAL/TRIO_N_dom_sf"/>
</dbReference>
<dbReference type="SUPFAM" id="SSF46938">
    <property type="entry name" value="CRAL/TRIO N-terminal domain"/>
    <property type="match status" value="1"/>
</dbReference>
<dbReference type="EMBL" id="NCKV01010839">
    <property type="protein sequence ID" value="RWS21788.1"/>
    <property type="molecule type" value="Genomic_DNA"/>
</dbReference>
<comment type="caution">
    <text evidence="2">The sequence shown here is derived from an EMBL/GenBank/DDBJ whole genome shotgun (WGS) entry which is preliminary data.</text>
</comment>